<accession>A0A1G6HJ30</accession>
<dbReference type="EMBL" id="FMYK01000002">
    <property type="protein sequence ID" value="SDB94204.1"/>
    <property type="molecule type" value="Genomic_DNA"/>
</dbReference>
<evidence type="ECO:0000313" key="1">
    <source>
        <dbReference type="EMBL" id="SDB94204.1"/>
    </source>
</evidence>
<dbReference type="RefSeq" id="WP_143005183.1">
    <property type="nucleotide sequence ID" value="NZ_FMYK01000002.1"/>
</dbReference>
<name>A0A1G6HJ30_9GAMM</name>
<evidence type="ECO:0000313" key="2">
    <source>
        <dbReference type="Proteomes" id="UP000242317"/>
    </source>
</evidence>
<protein>
    <recommendedName>
        <fullName evidence="3">HTH luxR-type domain-containing protein</fullName>
    </recommendedName>
</protein>
<dbReference type="SUPFAM" id="SSF46894">
    <property type="entry name" value="C-terminal effector domain of the bipartite response regulators"/>
    <property type="match status" value="1"/>
</dbReference>
<proteinExistence type="predicted"/>
<dbReference type="Proteomes" id="UP000242317">
    <property type="component" value="Unassembled WGS sequence"/>
</dbReference>
<gene>
    <name evidence="1" type="ORF">SAMN05421749_102308</name>
</gene>
<sequence>MVERGIESELLSAFQQTVMDGKRWFELYQHLSQHSPEIESMGADSTFEKGVLESIRFKQNLEHQWRMMNHVFDHLPFAVLFLDQHGKVLHQNYQSKYLLNQVNLLAKLQALCKSSHLEHVVDEEYHVTNLMVERDDDAQNHTYCVGMVPYQDRHHQSFIVYVFDEHIVLDQVTLQKNYQISKAEARALYALIRYGRSDLAIAHLHINIETYRTHLKRMMQKTQTHSQAELIKKVMSGSYWLGKMRQLEYTQDTTPLADLIDKAIIEIGDRKGKVIFVIPSFFGIAWDLTEDKISYWKLWCLEHDLCLVVLNTHHQISHRDWSKGNLPKICELLATQITQYIAHHDLDVTEGVEILGIHTGAAFALNLATHLDLNVRTVKLVSPILPRQYMSKQHFHHAEYINITKINKIPHTAWFAIAPHIVELAAKDMDLYFAKRMERQQHLEDRLKVQRWQNSESLKTLFASYLSKASYKIAFDVNLIDKSWDISHPSHIAVHCFAGSDDIYTNIQSIQHFAEQVHVTAHILPNEKYSLSDRSWQSILLN</sequence>
<dbReference type="AlphaFoldDB" id="A0A1G6HJ30"/>
<keyword evidence="2" id="KW-1185">Reference proteome</keyword>
<evidence type="ECO:0008006" key="3">
    <source>
        <dbReference type="Google" id="ProtNLM"/>
    </source>
</evidence>
<dbReference type="GO" id="GO:0003677">
    <property type="term" value="F:DNA binding"/>
    <property type="evidence" value="ECO:0007669"/>
    <property type="project" value="InterPro"/>
</dbReference>
<dbReference type="InterPro" id="IPR036388">
    <property type="entry name" value="WH-like_DNA-bd_sf"/>
</dbReference>
<organism evidence="1 2">
    <name type="scientific">Acinetobacter marinus</name>
    <dbReference type="NCBI Taxonomy" id="281375"/>
    <lineage>
        <taxon>Bacteria</taxon>
        <taxon>Pseudomonadati</taxon>
        <taxon>Pseudomonadota</taxon>
        <taxon>Gammaproteobacteria</taxon>
        <taxon>Moraxellales</taxon>
        <taxon>Moraxellaceae</taxon>
        <taxon>Acinetobacter</taxon>
    </lineage>
</organism>
<dbReference type="SUPFAM" id="SSF53474">
    <property type="entry name" value="alpha/beta-Hydrolases"/>
    <property type="match status" value="1"/>
</dbReference>
<dbReference type="GO" id="GO:0006355">
    <property type="term" value="P:regulation of DNA-templated transcription"/>
    <property type="evidence" value="ECO:0007669"/>
    <property type="project" value="InterPro"/>
</dbReference>
<dbReference type="InterPro" id="IPR029058">
    <property type="entry name" value="AB_hydrolase_fold"/>
</dbReference>
<reference evidence="2" key="1">
    <citation type="submission" date="2016-09" db="EMBL/GenBank/DDBJ databases">
        <authorList>
            <person name="Varghese N."/>
            <person name="Submissions S."/>
        </authorList>
    </citation>
    <scope>NUCLEOTIDE SEQUENCE [LARGE SCALE GENOMIC DNA]</scope>
    <source>
        <strain evidence="2">ANC 3699</strain>
    </source>
</reference>
<dbReference type="OrthoDB" id="561214at2"/>
<dbReference type="Gene3D" id="1.10.10.10">
    <property type="entry name" value="Winged helix-like DNA-binding domain superfamily/Winged helix DNA-binding domain"/>
    <property type="match status" value="1"/>
</dbReference>
<dbReference type="InterPro" id="IPR016032">
    <property type="entry name" value="Sig_transdc_resp-reg_C-effctor"/>
</dbReference>